<dbReference type="SUPFAM" id="SSF101898">
    <property type="entry name" value="NHL repeat"/>
    <property type="match status" value="1"/>
</dbReference>
<dbReference type="Proteomes" id="UP000663852">
    <property type="component" value="Unassembled WGS sequence"/>
</dbReference>
<dbReference type="OrthoDB" id="342730at2759"/>
<dbReference type="AlphaFoldDB" id="A0A815HHC7"/>
<dbReference type="InterPro" id="IPR011042">
    <property type="entry name" value="6-blade_b-propeller_TolB-like"/>
</dbReference>
<protein>
    <submittedName>
        <fullName evidence="1">Uncharacterized protein</fullName>
    </submittedName>
</protein>
<dbReference type="Proteomes" id="UP000663828">
    <property type="component" value="Unassembled WGS sequence"/>
</dbReference>
<accession>A0A815HHC7</accession>
<reference evidence="1" key="1">
    <citation type="submission" date="2021-02" db="EMBL/GenBank/DDBJ databases">
        <authorList>
            <person name="Nowell W R."/>
        </authorList>
    </citation>
    <scope>NUCLEOTIDE SEQUENCE</scope>
</reference>
<organism evidence="1 3">
    <name type="scientific">Adineta ricciae</name>
    <name type="common">Rotifer</name>
    <dbReference type="NCBI Taxonomy" id="249248"/>
    <lineage>
        <taxon>Eukaryota</taxon>
        <taxon>Metazoa</taxon>
        <taxon>Spiralia</taxon>
        <taxon>Gnathifera</taxon>
        <taxon>Rotifera</taxon>
        <taxon>Eurotatoria</taxon>
        <taxon>Bdelloidea</taxon>
        <taxon>Adinetida</taxon>
        <taxon>Adinetidae</taxon>
        <taxon>Adineta</taxon>
    </lineage>
</organism>
<dbReference type="EMBL" id="CAJNOJ010000345">
    <property type="protein sequence ID" value="CAF1410493.1"/>
    <property type="molecule type" value="Genomic_DNA"/>
</dbReference>
<dbReference type="EMBL" id="CAJNOR010002875">
    <property type="protein sequence ID" value="CAF1351495.1"/>
    <property type="molecule type" value="Genomic_DNA"/>
</dbReference>
<evidence type="ECO:0000313" key="2">
    <source>
        <dbReference type="EMBL" id="CAF1410493.1"/>
    </source>
</evidence>
<evidence type="ECO:0000313" key="3">
    <source>
        <dbReference type="Proteomes" id="UP000663828"/>
    </source>
</evidence>
<evidence type="ECO:0000313" key="1">
    <source>
        <dbReference type="EMBL" id="CAF1351495.1"/>
    </source>
</evidence>
<keyword evidence="3" id="KW-1185">Reference proteome</keyword>
<proteinExistence type="predicted"/>
<name>A0A815HHC7_ADIRI</name>
<sequence>MTREDGRSDEESQSEGKKVHQFNCAFYIFSVVDGRSDRGSNLNQLSSSRGIVVDDFDHIYIADSDNHPMMRWRKRKGEGVVIIGGHGLRKEPNQLVEPDKLSLDGRGHRYVCDCKPSRAGRFDLIC</sequence>
<dbReference type="Gene3D" id="2.120.10.30">
    <property type="entry name" value="TolB, C-terminal domain"/>
    <property type="match status" value="1"/>
</dbReference>
<comment type="caution">
    <text evidence="1">The sequence shown here is derived from an EMBL/GenBank/DDBJ whole genome shotgun (WGS) entry which is preliminary data.</text>
</comment>
<gene>
    <name evidence="2" type="ORF">EDS130_LOCUS36691</name>
    <name evidence="1" type="ORF">XAT740_LOCUS31506</name>
</gene>